<proteinExistence type="inferred from homology"/>
<gene>
    <name evidence="8" type="ORF">B9O19_00865</name>
</gene>
<comment type="similarity">
    <text evidence="1 6">Belongs to the glycosyl hydrolase 43 family.</text>
</comment>
<evidence type="ECO:0000256" key="6">
    <source>
        <dbReference type="RuleBase" id="RU361187"/>
    </source>
</evidence>
<dbReference type="Proteomes" id="UP000235589">
    <property type="component" value="Chromosome"/>
</dbReference>
<dbReference type="KEGG" id="mpec:B9O19_00865"/>
<evidence type="ECO:0000256" key="3">
    <source>
        <dbReference type="ARBA" id="ARBA00023295"/>
    </source>
</evidence>
<keyword evidence="2 6" id="KW-0378">Hydrolase</keyword>
<dbReference type="InterPro" id="IPR041542">
    <property type="entry name" value="GH43_C2"/>
</dbReference>
<dbReference type="PANTHER" id="PTHR42812:SF12">
    <property type="entry name" value="BETA-XYLOSIDASE-RELATED"/>
    <property type="match status" value="1"/>
</dbReference>
<dbReference type="InterPro" id="IPR051795">
    <property type="entry name" value="Glycosyl_Hydrlase_43"/>
</dbReference>
<dbReference type="InterPro" id="IPR006710">
    <property type="entry name" value="Glyco_hydro_43"/>
</dbReference>
<dbReference type="Gene3D" id="2.60.120.200">
    <property type="match status" value="1"/>
</dbReference>
<dbReference type="InterPro" id="IPR023296">
    <property type="entry name" value="Glyco_hydro_beta-prop_sf"/>
</dbReference>
<protein>
    <submittedName>
        <fullName evidence="8">Glycoside hydrolase family 43</fullName>
    </submittedName>
</protein>
<dbReference type="CDD" id="cd09001">
    <property type="entry name" value="GH43_FsAxh1-like"/>
    <property type="match status" value="1"/>
</dbReference>
<evidence type="ECO:0000256" key="4">
    <source>
        <dbReference type="PIRSR" id="PIRSR606710-1"/>
    </source>
</evidence>
<dbReference type="SUPFAM" id="SSF49899">
    <property type="entry name" value="Concanavalin A-like lectins/glucanases"/>
    <property type="match status" value="1"/>
</dbReference>
<name>A0A2K9P1B2_9FIRM</name>
<dbReference type="RefSeq" id="WP_102365280.1">
    <property type="nucleotide sequence ID" value="NZ_CP020991.1"/>
</dbReference>
<feature type="domain" description="Beta-xylosidase C-terminal Concanavalin A-like" evidence="7">
    <location>
        <begin position="320"/>
        <end position="509"/>
    </location>
</feature>
<dbReference type="Gene3D" id="2.115.10.20">
    <property type="entry name" value="Glycosyl hydrolase domain, family 43"/>
    <property type="match status" value="1"/>
</dbReference>
<sequence>MNTLEGKWIADLGDGTFKNPILYADYSDPDVIRVGDDFYMTASSFTYVPGLPILHSKDLVNWEIINYAVKKLPDRYNKPVHGCGVWAPAIRYNDGKFYIYYGDPDIGIFMTWTEDPYGEWSDLILVKEGVGLIDTCPLWDDDGKAYIVHGYANSRCGIKSHIAVCEMTWDGTKAIGEDKIIFNGTISQPTIEGPKFYKRDGMYYVLSPAGGVPTGWQVAMRSKNVYGPYEDHIVLRQGLTEINGPHQGGLVELESGESWFVHFQDLEVIGRIIHLQPVEWVDGWPVMGENADTGLCGQPVMRCKKPNVGAEYPITTIPTSDDFSSDKLGLQWQWQANNKEEWYSLTENKGSLRLYSEDLKTKEDKYLWNLPNLLTQLWQAPSMVATVKVSMPKGVGNNKAVLAVIGQKYGYVALTDEGIVEYCNGNFKTDNREWKVTDKCVGTTEAYLRLEVISCTNSKEASCRVSYSVDGSDFISLGEFECMQGKWVGAKFALACVGEKGGYADFSNFLVV</sequence>
<dbReference type="GO" id="GO:0005975">
    <property type="term" value="P:carbohydrate metabolic process"/>
    <property type="evidence" value="ECO:0007669"/>
    <property type="project" value="InterPro"/>
</dbReference>
<organism evidence="8 9">
    <name type="scientific">Monoglobus pectinilyticus</name>
    <dbReference type="NCBI Taxonomy" id="1981510"/>
    <lineage>
        <taxon>Bacteria</taxon>
        <taxon>Bacillati</taxon>
        <taxon>Bacillota</taxon>
        <taxon>Clostridia</taxon>
        <taxon>Monoglobales</taxon>
        <taxon>Monoglobaceae</taxon>
        <taxon>Monoglobus</taxon>
    </lineage>
</organism>
<dbReference type="GeneID" id="98062281"/>
<dbReference type="SUPFAM" id="SSF75005">
    <property type="entry name" value="Arabinanase/levansucrase/invertase"/>
    <property type="match status" value="1"/>
</dbReference>
<evidence type="ECO:0000256" key="1">
    <source>
        <dbReference type="ARBA" id="ARBA00009865"/>
    </source>
</evidence>
<dbReference type="EMBL" id="CP020991">
    <property type="protein sequence ID" value="AUO19041.1"/>
    <property type="molecule type" value="Genomic_DNA"/>
</dbReference>
<feature type="site" description="Important for catalytic activity, responsible for pKa modulation of the active site Glu and correct orientation of both the proton donor and substrate" evidence="5">
    <location>
        <position position="134"/>
    </location>
</feature>
<feature type="active site" description="Proton acceptor" evidence="4">
    <location>
        <position position="28"/>
    </location>
</feature>
<keyword evidence="3 6" id="KW-0326">Glycosidase</keyword>
<dbReference type="PANTHER" id="PTHR42812">
    <property type="entry name" value="BETA-XYLOSIDASE"/>
    <property type="match status" value="1"/>
</dbReference>
<dbReference type="AlphaFoldDB" id="A0A2K9P1B2"/>
<evidence type="ECO:0000313" key="9">
    <source>
        <dbReference type="Proteomes" id="UP000235589"/>
    </source>
</evidence>
<reference evidence="8 9" key="1">
    <citation type="submission" date="2017-04" db="EMBL/GenBank/DDBJ databases">
        <title>Monoglobus pectinilyticus 14 draft genome.</title>
        <authorList>
            <person name="Kim C."/>
            <person name="Rosendale D.I."/>
            <person name="Kelly W.J."/>
            <person name="Tannock G.W."/>
            <person name="Patchett M.L."/>
            <person name="Jordens J.Z."/>
        </authorList>
    </citation>
    <scope>NUCLEOTIDE SEQUENCE [LARGE SCALE GENOMIC DNA]</scope>
    <source>
        <strain evidence="8 9">14</strain>
    </source>
</reference>
<evidence type="ECO:0000259" key="7">
    <source>
        <dbReference type="Pfam" id="PF17851"/>
    </source>
</evidence>
<evidence type="ECO:0000256" key="5">
    <source>
        <dbReference type="PIRSR" id="PIRSR606710-2"/>
    </source>
</evidence>
<dbReference type="Pfam" id="PF17851">
    <property type="entry name" value="GH43_C2"/>
    <property type="match status" value="1"/>
</dbReference>
<accession>A0A2K9P1B2</accession>
<dbReference type="Pfam" id="PF04616">
    <property type="entry name" value="Glyco_hydro_43"/>
    <property type="match status" value="1"/>
</dbReference>
<evidence type="ECO:0000313" key="8">
    <source>
        <dbReference type="EMBL" id="AUO19041.1"/>
    </source>
</evidence>
<keyword evidence="9" id="KW-1185">Reference proteome</keyword>
<dbReference type="GO" id="GO:0004553">
    <property type="term" value="F:hydrolase activity, hydrolyzing O-glycosyl compounds"/>
    <property type="evidence" value="ECO:0007669"/>
    <property type="project" value="InterPro"/>
</dbReference>
<feature type="active site" description="Proton donor" evidence="4">
    <location>
        <position position="192"/>
    </location>
</feature>
<dbReference type="OrthoDB" id="9801455at2"/>
<dbReference type="InterPro" id="IPR013320">
    <property type="entry name" value="ConA-like_dom_sf"/>
</dbReference>
<evidence type="ECO:0000256" key="2">
    <source>
        <dbReference type="ARBA" id="ARBA00022801"/>
    </source>
</evidence>